<comment type="caution">
    <text evidence="7">The sequence shown here is derived from an EMBL/GenBank/DDBJ whole genome shotgun (WGS) entry which is preliminary data.</text>
</comment>
<dbReference type="PROSITE" id="PS00211">
    <property type="entry name" value="ABC_TRANSPORTER_1"/>
    <property type="match status" value="1"/>
</dbReference>
<dbReference type="SUPFAM" id="SSF52540">
    <property type="entry name" value="P-loop containing nucleoside triphosphate hydrolases"/>
    <property type="match status" value="1"/>
</dbReference>
<dbReference type="InterPro" id="IPR050683">
    <property type="entry name" value="Bact_Polysacc_Export_ATP-bd"/>
</dbReference>
<evidence type="ECO:0000256" key="4">
    <source>
        <dbReference type="ARBA" id="ARBA00022840"/>
    </source>
</evidence>
<feature type="region of interest" description="Disordered" evidence="5">
    <location>
        <begin position="217"/>
        <end position="238"/>
    </location>
</feature>
<comment type="similarity">
    <text evidence="1">Belongs to the ABC transporter superfamily.</text>
</comment>
<evidence type="ECO:0000256" key="3">
    <source>
        <dbReference type="ARBA" id="ARBA00022741"/>
    </source>
</evidence>
<dbReference type="GO" id="GO:0005524">
    <property type="term" value="F:ATP binding"/>
    <property type="evidence" value="ECO:0007669"/>
    <property type="project" value="UniProtKB-KW"/>
</dbReference>
<dbReference type="PANTHER" id="PTHR46743:SF2">
    <property type="entry name" value="TEICHOIC ACIDS EXPORT ATP-BINDING PROTEIN TAGH"/>
    <property type="match status" value="1"/>
</dbReference>
<dbReference type="Proteomes" id="UP000645462">
    <property type="component" value="Unassembled WGS sequence"/>
</dbReference>
<evidence type="ECO:0000256" key="2">
    <source>
        <dbReference type="ARBA" id="ARBA00022448"/>
    </source>
</evidence>
<keyword evidence="8" id="KW-1185">Reference proteome</keyword>
<dbReference type="RefSeq" id="WP_188484065.1">
    <property type="nucleotide sequence ID" value="NZ_BMFC01000019.1"/>
</dbReference>
<dbReference type="InterPro" id="IPR003439">
    <property type="entry name" value="ABC_transporter-like_ATP-bd"/>
</dbReference>
<dbReference type="InterPro" id="IPR003593">
    <property type="entry name" value="AAA+_ATPase"/>
</dbReference>
<accession>A0ABQ1L903</accession>
<feature type="compositionally biased region" description="Gly residues" evidence="5">
    <location>
        <begin position="229"/>
        <end position="238"/>
    </location>
</feature>
<gene>
    <name evidence="7" type="primary">rkpS</name>
    <name evidence="7" type="ORF">GCM10011363_42010</name>
</gene>
<evidence type="ECO:0000256" key="1">
    <source>
        <dbReference type="ARBA" id="ARBA00005417"/>
    </source>
</evidence>
<evidence type="ECO:0000313" key="7">
    <source>
        <dbReference type="EMBL" id="GGC20918.1"/>
    </source>
</evidence>
<dbReference type="InterPro" id="IPR015860">
    <property type="entry name" value="ABC_transpr_TagH-like"/>
</dbReference>
<keyword evidence="4 7" id="KW-0067">ATP-binding</keyword>
<proteinExistence type="inferred from homology"/>
<keyword evidence="2" id="KW-0813">Transport</keyword>
<sequence length="238" mass="24857">MIVLEDVWKRFPSGPLVAQGITAVFPAGRATALLGRNGAGKSSLLAMIAGTLRPDAGQVVRHGRVSWPVGFAGAFHPDLTGAQNTRFVARVYGVDSRGLLGFVRDVSGLGDAMRQPVRRYSSGMRARLGFAISMGIPFDMYLVDEVTAVGDAAFRRETSALLKARLGQAGAIVVSHAPAQLRGLCTAGAVLEAGRLRMFDDLEEAIAVYQGGGVLRASTHPTPSARGQAGRGASAGGR</sequence>
<dbReference type="PANTHER" id="PTHR46743">
    <property type="entry name" value="TEICHOIC ACIDS EXPORT ATP-BINDING PROTEIN TAGH"/>
    <property type="match status" value="1"/>
</dbReference>
<feature type="domain" description="ABC transporter" evidence="6">
    <location>
        <begin position="2"/>
        <end position="218"/>
    </location>
</feature>
<dbReference type="PROSITE" id="PS50893">
    <property type="entry name" value="ABC_TRANSPORTER_2"/>
    <property type="match status" value="1"/>
</dbReference>
<keyword evidence="3" id="KW-0547">Nucleotide-binding</keyword>
<dbReference type="Pfam" id="PF00005">
    <property type="entry name" value="ABC_tran"/>
    <property type="match status" value="1"/>
</dbReference>
<evidence type="ECO:0000313" key="8">
    <source>
        <dbReference type="Proteomes" id="UP000645462"/>
    </source>
</evidence>
<dbReference type="InterPro" id="IPR027417">
    <property type="entry name" value="P-loop_NTPase"/>
</dbReference>
<dbReference type="Gene3D" id="3.40.50.300">
    <property type="entry name" value="P-loop containing nucleotide triphosphate hydrolases"/>
    <property type="match status" value="1"/>
</dbReference>
<organism evidence="7 8">
    <name type="scientific">Marivita lacus</name>
    <dbReference type="NCBI Taxonomy" id="1323742"/>
    <lineage>
        <taxon>Bacteria</taxon>
        <taxon>Pseudomonadati</taxon>
        <taxon>Pseudomonadota</taxon>
        <taxon>Alphaproteobacteria</taxon>
        <taxon>Rhodobacterales</taxon>
        <taxon>Roseobacteraceae</taxon>
        <taxon>Marivita</taxon>
    </lineage>
</organism>
<protein>
    <submittedName>
        <fullName evidence="7">ATP-binding protein</fullName>
    </submittedName>
</protein>
<evidence type="ECO:0000256" key="5">
    <source>
        <dbReference type="SAM" id="MobiDB-lite"/>
    </source>
</evidence>
<dbReference type="SMART" id="SM00382">
    <property type="entry name" value="AAA"/>
    <property type="match status" value="1"/>
</dbReference>
<reference evidence="8" key="1">
    <citation type="journal article" date="2019" name="Int. J. Syst. Evol. Microbiol.">
        <title>The Global Catalogue of Microorganisms (GCM) 10K type strain sequencing project: providing services to taxonomists for standard genome sequencing and annotation.</title>
        <authorList>
            <consortium name="The Broad Institute Genomics Platform"/>
            <consortium name="The Broad Institute Genome Sequencing Center for Infectious Disease"/>
            <person name="Wu L."/>
            <person name="Ma J."/>
        </authorList>
    </citation>
    <scope>NUCLEOTIDE SEQUENCE [LARGE SCALE GENOMIC DNA]</scope>
    <source>
        <strain evidence="8">CGMCC 1.12478</strain>
    </source>
</reference>
<dbReference type="CDD" id="cd03220">
    <property type="entry name" value="ABC_KpsT_Wzt"/>
    <property type="match status" value="1"/>
</dbReference>
<evidence type="ECO:0000259" key="6">
    <source>
        <dbReference type="PROSITE" id="PS50893"/>
    </source>
</evidence>
<dbReference type="InterPro" id="IPR017871">
    <property type="entry name" value="ABC_transporter-like_CS"/>
</dbReference>
<name>A0ABQ1L903_9RHOB</name>
<dbReference type="EMBL" id="BMFC01000019">
    <property type="protein sequence ID" value="GGC20918.1"/>
    <property type="molecule type" value="Genomic_DNA"/>
</dbReference>